<feature type="domain" description="Peptidase M24" evidence="2">
    <location>
        <begin position="379"/>
        <end position="588"/>
    </location>
</feature>
<dbReference type="InterPro" id="IPR050422">
    <property type="entry name" value="X-Pro_aminopeptidase_P"/>
</dbReference>
<feature type="region of interest" description="Disordered" evidence="1">
    <location>
        <begin position="420"/>
        <end position="451"/>
    </location>
</feature>
<dbReference type="AlphaFoldDB" id="A0A4C1XKL0"/>
<dbReference type="OrthoDB" id="9995434at2759"/>
<dbReference type="EMBL" id="BGZK01000871">
    <property type="protein sequence ID" value="GBP63532.1"/>
    <property type="molecule type" value="Genomic_DNA"/>
</dbReference>
<evidence type="ECO:0000313" key="5">
    <source>
        <dbReference type="Proteomes" id="UP000299102"/>
    </source>
</evidence>
<gene>
    <name evidence="4" type="primary">XPNPEP1</name>
    <name evidence="4" type="ORF">EVAR_45692_1</name>
</gene>
<dbReference type="Proteomes" id="UP000299102">
    <property type="component" value="Unassembled WGS sequence"/>
</dbReference>
<keyword evidence="4" id="KW-0378">Hydrolase</keyword>
<evidence type="ECO:0000259" key="3">
    <source>
        <dbReference type="Pfam" id="PF16188"/>
    </source>
</evidence>
<feature type="region of interest" description="Disordered" evidence="1">
    <location>
        <begin position="1"/>
        <end position="78"/>
    </location>
</feature>
<dbReference type="InterPro" id="IPR036005">
    <property type="entry name" value="Creatinase/aminopeptidase-like"/>
</dbReference>
<dbReference type="InterPro" id="IPR029149">
    <property type="entry name" value="Creatin/AminoP/Spt16_N"/>
</dbReference>
<feature type="compositionally biased region" description="Polar residues" evidence="1">
    <location>
        <begin position="420"/>
        <end position="430"/>
    </location>
</feature>
<evidence type="ECO:0000256" key="1">
    <source>
        <dbReference type="SAM" id="MobiDB-lite"/>
    </source>
</evidence>
<reference evidence="4 5" key="1">
    <citation type="journal article" date="2019" name="Commun. Biol.">
        <title>The bagworm genome reveals a unique fibroin gene that provides high tensile strength.</title>
        <authorList>
            <person name="Kono N."/>
            <person name="Nakamura H."/>
            <person name="Ohtoshi R."/>
            <person name="Tomita M."/>
            <person name="Numata K."/>
            <person name="Arakawa K."/>
        </authorList>
    </citation>
    <scope>NUCLEOTIDE SEQUENCE [LARGE SCALE GENOMIC DNA]</scope>
</reference>
<sequence>MTNTTARPTTMTKANTPAAAAPPGRPTAVPVPTSKVPPTCVEARNSTSPPGTASHRPAQRFTHQATATRRSEEPAPEERRLEYVSGWAGAGVGVVLTRVVDAAGQEPPAALWLSASDLRRARRFVDCAWQLYDSDNPSNPTPAEWIAQHVGQGGYVGADARLAAQSEWQEILSTPLQRDGLKLLHVPLLVDAVWADEPDERRRRPEHSKVVASIPKPQLNGMSWRDKLTMVRAKLHAEGADAMVVSALDEVAWLLGLRGRDLPHAPLFRAFVVVGPRALHVYAPAAKLNMPVLVALGAESCTYRKTNCTQLDTRLQHRVHGELRWRAAEWSRVLIPTGGTFQRGANAALVQSVPNNKRLLRPSPIVYLKAQKNSDEVAAMKEAHLKDAVAMCTSLCYLEKNIKRTTFDEASAANKIDSSRSTQEGYVSKSTRTRVAFGPSGGEPDYQHTDNSSRLIFGNSTLIVHSGGQYDVTRTVHYGKPTPQQQRAYTLTLRSLVAMAALRAPSTLPATHADTVARAPLWAANRDYPHPTGHGVGSALNLREDPVVIDYRQDTNLHPFKERYFVTCEPAWYEPKEFGVHLGNILEVIGLEGGFLAFREATLVPYEPKLIDRTLLTEYEIKWINAYNARVKEIVGPELLARGLHEEFQWMGNKTLPISLVKAQKQRYGDASSPRACQSQAAGERGNNSVYREFRFDNEMTQL</sequence>
<evidence type="ECO:0000313" key="4">
    <source>
        <dbReference type="EMBL" id="GBP63532.1"/>
    </source>
</evidence>
<keyword evidence="5" id="KW-1185">Reference proteome</keyword>
<dbReference type="Pfam" id="PF00557">
    <property type="entry name" value="Peptidase_M24"/>
    <property type="match status" value="1"/>
</dbReference>
<keyword evidence="4" id="KW-0645">Protease</keyword>
<dbReference type="Gene3D" id="3.90.230.10">
    <property type="entry name" value="Creatinase/methionine aminopeptidase superfamily"/>
    <property type="match status" value="1"/>
</dbReference>
<protein>
    <submittedName>
        <fullName evidence="4">Xaa-Pro aminopeptidase 1</fullName>
    </submittedName>
</protein>
<dbReference type="Gene3D" id="3.40.350.10">
    <property type="entry name" value="Creatinase/prolidase N-terminal domain"/>
    <property type="match status" value="2"/>
</dbReference>
<dbReference type="PANTHER" id="PTHR43763:SF6">
    <property type="entry name" value="XAA-PRO AMINOPEPTIDASE 1"/>
    <property type="match status" value="1"/>
</dbReference>
<dbReference type="GO" id="GO:0004177">
    <property type="term" value="F:aminopeptidase activity"/>
    <property type="evidence" value="ECO:0007669"/>
    <property type="project" value="UniProtKB-KW"/>
</dbReference>
<feature type="compositionally biased region" description="Basic and acidic residues" evidence="1">
    <location>
        <begin position="69"/>
        <end position="78"/>
    </location>
</feature>
<dbReference type="SUPFAM" id="SSF55920">
    <property type="entry name" value="Creatinase/aminopeptidase"/>
    <property type="match status" value="1"/>
</dbReference>
<evidence type="ECO:0000259" key="2">
    <source>
        <dbReference type="Pfam" id="PF00557"/>
    </source>
</evidence>
<feature type="domain" description="Peptidase M24 C-terminal" evidence="3">
    <location>
        <begin position="594"/>
        <end position="658"/>
    </location>
</feature>
<comment type="caution">
    <text evidence="4">The sequence shown here is derived from an EMBL/GenBank/DDBJ whole genome shotgun (WGS) entry which is preliminary data.</text>
</comment>
<dbReference type="InterPro" id="IPR000994">
    <property type="entry name" value="Pept_M24"/>
</dbReference>
<dbReference type="STRING" id="151549.A0A4C1XKL0"/>
<keyword evidence="4" id="KW-0031">Aminopeptidase</keyword>
<dbReference type="PANTHER" id="PTHR43763">
    <property type="entry name" value="XAA-PRO AMINOPEPTIDASE 1"/>
    <property type="match status" value="1"/>
</dbReference>
<name>A0A4C1XKL0_EUMVA</name>
<proteinExistence type="predicted"/>
<dbReference type="Pfam" id="PF16188">
    <property type="entry name" value="Peptidase_M24_C"/>
    <property type="match status" value="1"/>
</dbReference>
<dbReference type="Pfam" id="PF16189">
    <property type="entry name" value="Creatinase_N_2"/>
    <property type="match status" value="1"/>
</dbReference>
<organism evidence="4 5">
    <name type="scientific">Eumeta variegata</name>
    <name type="common">Bagworm moth</name>
    <name type="synonym">Eumeta japonica</name>
    <dbReference type="NCBI Taxonomy" id="151549"/>
    <lineage>
        <taxon>Eukaryota</taxon>
        <taxon>Metazoa</taxon>
        <taxon>Ecdysozoa</taxon>
        <taxon>Arthropoda</taxon>
        <taxon>Hexapoda</taxon>
        <taxon>Insecta</taxon>
        <taxon>Pterygota</taxon>
        <taxon>Neoptera</taxon>
        <taxon>Endopterygota</taxon>
        <taxon>Lepidoptera</taxon>
        <taxon>Glossata</taxon>
        <taxon>Ditrysia</taxon>
        <taxon>Tineoidea</taxon>
        <taxon>Psychidae</taxon>
        <taxon>Oiketicinae</taxon>
        <taxon>Eumeta</taxon>
    </lineage>
</organism>
<accession>A0A4C1XKL0</accession>
<feature type="compositionally biased region" description="Low complexity" evidence="1">
    <location>
        <begin position="1"/>
        <end position="33"/>
    </location>
</feature>
<dbReference type="InterPro" id="IPR032416">
    <property type="entry name" value="Peptidase_M24_C"/>
</dbReference>